<dbReference type="InterPro" id="IPR003644">
    <property type="entry name" value="Calx_beta"/>
</dbReference>
<evidence type="ECO:0000259" key="5">
    <source>
        <dbReference type="Pfam" id="PF03160"/>
    </source>
</evidence>
<reference evidence="6" key="1">
    <citation type="submission" date="2023-03" db="EMBL/GenBank/DDBJ databases">
        <authorList>
            <person name="Steffen K."/>
            <person name="Cardenas P."/>
        </authorList>
    </citation>
    <scope>NUCLEOTIDE SEQUENCE</scope>
</reference>
<protein>
    <recommendedName>
        <fullName evidence="5">Calx-beta domain-containing protein</fullName>
    </recommendedName>
</protein>
<evidence type="ECO:0000256" key="1">
    <source>
        <dbReference type="ARBA" id="ARBA00022729"/>
    </source>
</evidence>
<keyword evidence="1" id="KW-0732">Signal</keyword>
<dbReference type="EMBL" id="CASHTH010001806">
    <property type="protein sequence ID" value="CAI8020187.1"/>
    <property type="molecule type" value="Genomic_DNA"/>
</dbReference>
<dbReference type="SUPFAM" id="SSF141072">
    <property type="entry name" value="CalX-like"/>
    <property type="match status" value="3"/>
</dbReference>
<sequence>MYDQLRVGFLNSALEVSEFSEGGNLVVMASGFSPVGDIQVFLQYINGTARVGEDVGVEARSVTLDRETLSAVVPIFPLFDSLYEAEREFFTVRIVDVVGGVIDPERDTATVAVIDNTFLSVGGFVRDTSEGAGRAFVEFFIDGTNAVPLTLLFTATTTSEGAGFATAGEDFTELVDVPVVVEPGGLFPNVSITIINDLITEFPEQLQYFIRTEMPRIDISGRGRTFSILDDDFVRLAFNQMLATVSEGDGEIGFSLAVVEGSLGVDYSLNVSSTDSQNGGADAGSDFIPINEMFVLTFETTTVSFAITIIDDEVPEEAESFTFGVIPPQIEGLGVLLPEQAVVVIEDDDQLRVGFQTTTLTALESEEIVNVQIVVSGPSPPFLQMKWSSQSHC</sequence>
<evidence type="ECO:0000256" key="2">
    <source>
        <dbReference type="ARBA" id="ARBA00022737"/>
    </source>
</evidence>
<dbReference type="GO" id="GO:0030001">
    <property type="term" value="P:metal ion transport"/>
    <property type="evidence" value="ECO:0007669"/>
    <property type="project" value="TreeGrafter"/>
</dbReference>
<evidence type="ECO:0000256" key="4">
    <source>
        <dbReference type="ARBA" id="ARBA00023065"/>
    </source>
</evidence>
<keyword evidence="2" id="KW-0677">Repeat</keyword>
<accession>A0AA35WN80</accession>
<gene>
    <name evidence="6" type="ORF">GBAR_LOCUS12072</name>
</gene>
<organism evidence="6 7">
    <name type="scientific">Geodia barretti</name>
    <name type="common">Barrett's horny sponge</name>
    <dbReference type="NCBI Taxonomy" id="519541"/>
    <lineage>
        <taxon>Eukaryota</taxon>
        <taxon>Metazoa</taxon>
        <taxon>Porifera</taxon>
        <taxon>Demospongiae</taxon>
        <taxon>Heteroscleromorpha</taxon>
        <taxon>Tetractinellida</taxon>
        <taxon>Astrophorina</taxon>
        <taxon>Geodiidae</taxon>
        <taxon>Geodia</taxon>
    </lineage>
</organism>
<evidence type="ECO:0000313" key="6">
    <source>
        <dbReference type="EMBL" id="CAI8020187.1"/>
    </source>
</evidence>
<dbReference type="GO" id="GO:0016020">
    <property type="term" value="C:membrane"/>
    <property type="evidence" value="ECO:0007669"/>
    <property type="project" value="InterPro"/>
</dbReference>
<dbReference type="AlphaFoldDB" id="A0AA35WN80"/>
<feature type="domain" description="Calx-beta" evidence="5">
    <location>
        <begin position="230"/>
        <end position="349"/>
    </location>
</feature>
<dbReference type="PANTHER" id="PTHR11878">
    <property type="entry name" value="SODIUM/CALCIUM EXCHANGER"/>
    <property type="match status" value="1"/>
</dbReference>
<dbReference type="Pfam" id="PF03160">
    <property type="entry name" value="Calx-beta"/>
    <property type="match status" value="3"/>
</dbReference>
<keyword evidence="3" id="KW-0106">Calcium</keyword>
<keyword evidence="4" id="KW-0406">Ion transport</keyword>
<dbReference type="PANTHER" id="PTHR11878:SF65">
    <property type="entry name" value="NA_CA-EXCHANGE PROTEIN, ISOFORM G"/>
    <property type="match status" value="1"/>
</dbReference>
<feature type="domain" description="Calx-beta" evidence="5">
    <location>
        <begin position="3"/>
        <end position="116"/>
    </location>
</feature>
<evidence type="ECO:0000256" key="3">
    <source>
        <dbReference type="ARBA" id="ARBA00022837"/>
    </source>
</evidence>
<dbReference type="GO" id="GO:0007154">
    <property type="term" value="P:cell communication"/>
    <property type="evidence" value="ECO:0007669"/>
    <property type="project" value="InterPro"/>
</dbReference>
<keyword evidence="4" id="KW-0813">Transport</keyword>
<comment type="caution">
    <text evidence="6">The sequence shown here is derived from an EMBL/GenBank/DDBJ whole genome shotgun (WGS) entry which is preliminary data.</text>
</comment>
<feature type="domain" description="Calx-beta" evidence="5">
    <location>
        <begin position="158"/>
        <end position="208"/>
    </location>
</feature>
<dbReference type="Proteomes" id="UP001174909">
    <property type="component" value="Unassembled WGS sequence"/>
</dbReference>
<dbReference type="InterPro" id="IPR038081">
    <property type="entry name" value="CalX-like_sf"/>
</dbReference>
<evidence type="ECO:0000313" key="7">
    <source>
        <dbReference type="Proteomes" id="UP001174909"/>
    </source>
</evidence>
<name>A0AA35WN80_GEOBA</name>
<dbReference type="Gene3D" id="2.60.40.2030">
    <property type="match status" value="3"/>
</dbReference>
<dbReference type="InterPro" id="IPR051171">
    <property type="entry name" value="CaCA"/>
</dbReference>
<keyword evidence="7" id="KW-1185">Reference proteome</keyword>
<proteinExistence type="predicted"/>